<keyword evidence="5 6" id="KW-0460">Magnesium</keyword>
<dbReference type="CDD" id="cd09873">
    <property type="entry name" value="PIN_Pae0151-like"/>
    <property type="match status" value="1"/>
</dbReference>
<keyword evidence="6" id="KW-0800">Toxin</keyword>
<dbReference type="SUPFAM" id="SSF88723">
    <property type="entry name" value="PIN domain-like"/>
    <property type="match status" value="1"/>
</dbReference>
<comment type="function">
    <text evidence="6">Toxic component of a toxin-antitoxin (TA) system. An RNase.</text>
</comment>
<protein>
    <recommendedName>
        <fullName evidence="6">Ribonuclease VapC</fullName>
        <shortName evidence="6">RNase VapC</shortName>
        <ecNumber evidence="6">3.1.-.-</ecNumber>
    </recommendedName>
    <alternativeName>
        <fullName evidence="6">Toxin VapC</fullName>
    </alternativeName>
</protein>
<dbReference type="EMBL" id="CP003696">
    <property type="protein sequence ID" value="AGP29882.1"/>
    <property type="molecule type" value="Genomic_DNA"/>
</dbReference>
<gene>
    <name evidence="6" type="primary">vapC</name>
    <name evidence="8" type="ORF">A606_01135</name>
</gene>
<dbReference type="Pfam" id="PF01850">
    <property type="entry name" value="PIN"/>
    <property type="match status" value="1"/>
</dbReference>
<dbReference type="InterPro" id="IPR029060">
    <property type="entry name" value="PIN-like_dom_sf"/>
</dbReference>
<dbReference type="EC" id="3.1.-.-" evidence="6"/>
<dbReference type="PATRIC" id="fig|1200352.3.peg.226"/>
<evidence type="ECO:0000313" key="8">
    <source>
        <dbReference type="EMBL" id="AGP29882.1"/>
    </source>
</evidence>
<dbReference type="Proteomes" id="UP000014809">
    <property type="component" value="Chromosome"/>
</dbReference>
<dbReference type="InterPro" id="IPR051619">
    <property type="entry name" value="TypeII_TA_RNase_PINc/VapC"/>
</dbReference>
<dbReference type="PANTHER" id="PTHR35901:SF1">
    <property type="entry name" value="EXONUCLEASE VAPC9"/>
    <property type="match status" value="1"/>
</dbReference>
<dbReference type="eggNOG" id="COG4113">
    <property type="taxonomic scope" value="Bacteria"/>
</dbReference>
<dbReference type="InterPro" id="IPR044153">
    <property type="entry name" value="PIN_Pae0151-like"/>
</dbReference>
<evidence type="ECO:0000259" key="7">
    <source>
        <dbReference type="Pfam" id="PF01850"/>
    </source>
</evidence>
<comment type="cofactor">
    <cofactor evidence="6">
        <name>Mg(2+)</name>
        <dbReference type="ChEBI" id="CHEBI:18420"/>
    </cofactor>
</comment>
<evidence type="ECO:0000256" key="2">
    <source>
        <dbReference type="ARBA" id="ARBA00022722"/>
    </source>
</evidence>
<keyword evidence="4 6" id="KW-0378">Hydrolase</keyword>
<dbReference type="AlphaFoldDB" id="S4X9T6"/>
<evidence type="ECO:0000256" key="5">
    <source>
        <dbReference type="ARBA" id="ARBA00022842"/>
    </source>
</evidence>
<evidence type="ECO:0000256" key="3">
    <source>
        <dbReference type="ARBA" id="ARBA00022723"/>
    </source>
</evidence>
<name>S4X9T6_9CORY</name>
<dbReference type="STRING" id="1200352.A606_01135"/>
<feature type="domain" description="PIN" evidence="7">
    <location>
        <begin position="2"/>
        <end position="121"/>
    </location>
</feature>
<dbReference type="GO" id="GO:0004540">
    <property type="term" value="F:RNA nuclease activity"/>
    <property type="evidence" value="ECO:0007669"/>
    <property type="project" value="InterPro"/>
</dbReference>
<reference evidence="8 9" key="1">
    <citation type="submission" date="2012-06" db="EMBL/GenBank/DDBJ databases">
        <title>Complete genome sequence of Corynebacterium terpenotabidum Y-11 (=DSM 44721).</title>
        <authorList>
            <person name="Ruckert C."/>
            <person name="Albersmeier A."/>
            <person name="Al-Dilaimi A."/>
            <person name="Szczepanowski R."/>
            <person name="Kalinowski J."/>
        </authorList>
    </citation>
    <scope>NUCLEOTIDE SEQUENCE [LARGE SCALE GENOMIC DNA]</scope>
    <source>
        <strain evidence="8 9">Y-11</strain>
    </source>
</reference>
<keyword evidence="1 6" id="KW-1277">Toxin-antitoxin system</keyword>
<dbReference type="GO" id="GO:0000287">
    <property type="term" value="F:magnesium ion binding"/>
    <property type="evidence" value="ECO:0007669"/>
    <property type="project" value="UniProtKB-UniRule"/>
</dbReference>
<evidence type="ECO:0000313" key="9">
    <source>
        <dbReference type="Proteomes" id="UP000014809"/>
    </source>
</evidence>
<dbReference type="Gene3D" id="3.40.50.1010">
    <property type="entry name" value="5'-nuclease"/>
    <property type="match status" value="1"/>
</dbReference>
<comment type="caution">
    <text evidence="6">Lacks conserved residue(s) required for the propagation of feature annotation.</text>
</comment>
<dbReference type="GO" id="GO:0016787">
    <property type="term" value="F:hydrolase activity"/>
    <property type="evidence" value="ECO:0007669"/>
    <property type="project" value="UniProtKB-KW"/>
</dbReference>
<comment type="similarity">
    <text evidence="6">Belongs to the PINc/VapC protein family.</text>
</comment>
<dbReference type="HOGENOM" id="CLU_121774_0_0_11"/>
<dbReference type="OrthoDB" id="4377304at2"/>
<sequence>MIVLDASAAIELLVAGPHAAEARSRAEQADWQVMAPQLLAVEVLQVLRRRVRADLTTASVAEEARALLPWMRIRYVDHDQLTDRIWELRNNFSAYEAAYVAVAEALDVELLTGDARLADTPGHQVRVTVLGS</sequence>
<keyword evidence="2 6" id="KW-0540">Nuclease</keyword>
<evidence type="ECO:0000256" key="6">
    <source>
        <dbReference type="HAMAP-Rule" id="MF_00265"/>
    </source>
</evidence>
<dbReference type="InterPro" id="IPR002716">
    <property type="entry name" value="PIN_dom"/>
</dbReference>
<evidence type="ECO:0000256" key="4">
    <source>
        <dbReference type="ARBA" id="ARBA00022801"/>
    </source>
</evidence>
<feature type="binding site" evidence="6">
    <location>
        <position position="5"/>
    </location>
    <ligand>
        <name>Mg(2+)</name>
        <dbReference type="ChEBI" id="CHEBI:18420"/>
    </ligand>
</feature>
<dbReference type="HAMAP" id="MF_00265">
    <property type="entry name" value="VapC_Nob1"/>
    <property type="match status" value="1"/>
</dbReference>
<dbReference type="InterPro" id="IPR022907">
    <property type="entry name" value="VapC_family"/>
</dbReference>
<dbReference type="GO" id="GO:0090729">
    <property type="term" value="F:toxin activity"/>
    <property type="evidence" value="ECO:0007669"/>
    <property type="project" value="UniProtKB-KW"/>
</dbReference>
<dbReference type="KEGG" id="cter:A606_01135"/>
<proteinExistence type="inferred from homology"/>
<dbReference type="RefSeq" id="WP_020440247.1">
    <property type="nucleotide sequence ID" value="NC_021663.1"/>
</dbReference>
<keyword evidence="9" id="KW-1185">Reference proteome</keyword>
<organism evidence="8 9">
    <name type="scientific">Corynebacterium terpenotabidum Y-11</name>
    <dbReference type="NCBI Taxonomy" id="1200352"/>
    <lineage>
        <taxon>Bacteria</taxon>
        <taxon>Bacillati</taxon>
        <taxon>Actinomycetota</taxon>
        <taxon>Actinomycetes</taxon>
        <taxon>Mycobacteriales</taxon>
        <taxon>Corynebacteriaceae</taxon>
        <taxon>Corynebacterium</taxon>
    </lineage>
</organism>
<accession>S4X9T6</accession>
<dbReference type="PANTHER" id="PTHR35901">
    <property type="entry name" value="RIBONUCLEASE VAPC3"/>
    <property type="match status" value="1"/>
</dbReference>
<evidence type="ECO:0000256" key="1">
    <source>
        <dbReference type="ARBA" id="ARBA00022649"/>
    </source>
</evidence>
<keyword evidence="3 6" id="KW-0479">Metal-binding</keyword>